<name>A0ABM9SRJ2_YERAL</name>
<organism evidence="1 2">
    <name type="scientific">Yersinia aldovae</name>
    <dbReference type="NCBI Taxonomy" id="29483"/>
    <lineage>
        <taxon>Bacteria</taxon>
        <taxon>Pseudomonadati</taxon>
        <taxon>Pseudomonadota</taxon>
        <taxon>Gammaproteobacteria</taxon>
        <taxon>Enterobacterales</taxon>
        <taxon>Yersiniaceae</taxon>
        <taxon>Yersinia</taxon>
    </lineage>
</organism>
<protein>
    <submittedName>
        <fullName evidence="1">Uncharacterized protein</fullName>
    </submittedName>
</protein>
<dbReference type="InterPro" id="IPR046900">
    <property type="entry name" value="ABC-3C_MC7"/>
</dbReference>
<gene>
    <name evidence="1" type="ORF">ERS137966_01482</name>
</gene>
<reference evidence="1 2" key="1">
    <citation type="submission" date="2015-03" db="EMBL/GenBank/DDBJ databases">
        <authorList>
            <consortium name="Pathogen Informatics"/>
            <person name="Murphy D."/>
        </authorList>
    </citation>
    <scope>NUCLEOTIDE SEQUENCE [LARGE SCALE GENOMIC DNA]</scope>
    <source>
        <strain evidence="1 2">IP08791</strain>
    </source>
</reference>
<evidence type="ECO:0000313" key="1">
    <source>
        <dbReference type="EMBL" id="CNK85928.1"/>
    </source>
</evidence>
<proteinExistence type="predicted"/>
<evidence type="ECO:0000313" key="2">
    <source>
        <dbReference type="Proteomes" id="UP000038647"/>
    </source>
</evidence>
<sequence>MLIPNKTISLDESTLYKAAQLLHLLKNNIDLIVLYSLVNKEFTEVTEFIDTLDLLFVLDKIKLNHNSGEIEIA</sequence>
<accession>A0ABM9SRJ2</accession>
<dbReference type="RefSeq" id="WP_049603607.1">
    <property type="nucleotide sequence ID" value="NZ_CQCP01000004.1"/>
</dbReference>
<keyword evidence="2" id="KW-1185">Reference proteome</keyword>
<dbReference type="EMBL" id="CQEH01000005">
    <property type="protein sequence ID" value="CNK85928.1"/>
    <property type="molecule type" value="Genomic_DNA"/>
</dbReference>
<dbReference type="Pfam" id="PF20292">
    <property type="entry name" value="MC7"/>
    <property type="match status" value="1"/>
</dbReference>
<dbReference type="Proteomes" id="UP000038647">
    <property type="component" value="Unassembled WGS sequence"/>
</dbReference>
<comment type="caution">
    <text evidence="1">The sequence shown here is derived from an EMBL/GenBank/DDBJ whole genome shotgun (WGS) entry which is preliminary data.</text>
</comment>